<gene>
    <name evidence="1" type="ORF">EVAR_77852_1</name>
</gene>
<organism evidence="1 2">
    <name type="scientific">Eumeta variegata</name>
    <name type="common">Bagworm moth</name>
    <name type="synonym">Eumeta japonica</name>
    <dbReference type="NCBI Taxonomy" id="151549"/>
    <lineage>
        <taxon>Eukaryota</taxon>
        <taxon>Metazoa</taxon>
        <taxon>Ecdysozoa</taxon>
        <taxon>Arthropoda</taxon>
        <taxon>Hexapoda</taxon>
        <taxon>Insecta</taxon>
        <taxon>Pterygota</taxon>
        <taxon>Neoptera</taxon>
        <taxon>Endopterygota</taxon>
        <taxon>Lepidoptera</taxon>
        <taxon>Glossata</taxon>
        <taxon>Ditrysia</taxon>
        <taxon>Tineoidea</taxon>
        <taxon>Psychidae</taxon>
        <taxon>Oiketicinae</taxon>
        <taxon>Eumeta</taxon>
    </lineage>
</organism>
<dbReference type="AlphaFoldDB" id="A0A4C1TC55"/>
<evidence type="ECO:0000313" key="1">
    <source>
        <dbReference type="EMBL" id="GBP11746.1"/>
    </source>
</evidence>
<protein>
    <submittedName>
        <fullName evidence="1">Uncharacterized protein</fullName>
    </submittedName>
</protein>
<sequence>MRIESGTGTEIEKWTGVEKECGDDIKTKSVVGIEIESETGVEINIDQYKKRKKFILRSTSAPAELRASPDGPVDLRSRPASSAAVSVDDIVELLNIPAPAPRAHSGRLASPRPLRCEAEVLYL</sequence>
<reference evidence="1 2" key="1">
    <citation type="journal article" date="2019" name="Commun. Biol.">
        <title>The bagworm genome reveals a unique fibroin gene that provides high tensile strength.</title>
        <authorList>
            <person name="Kono N."/>
            <person name="Nakamura H."/>
            <person name="Ohtoshi R."/>
            <person name="Tomita M."/>
            <person name="Numata K."/>
            <person name="Arakawa K."/>
        </authorList>
    </citation>
    <scope>NUCLEOTIDE SEQUENCE [LARGE SCALE GENOMIC DNA]</scope>
</reference>
<keyword evidence="2" id="KW-1185">Reference proteome</keyword>
<dbReference type="Proteomes" id="UP000299102">
    <property type="component" value="Unassembled WGS sequence"/>
</dbReference>
<dbReference type="EMBL" id="BGZK01000047">
    <property type="protein sequence ID" value="GBP11746.1"/>
    <property type="molecule type" value="Genomic_DNA"/>
</dbReference>
<accession>A0A4C1TC55</accession>
<proteinExistence type="predicted"/>
<name>A0A4C1TC55_EUMVA</name>
<evidence type="ECO:0000313" key="2">
    <source>
        <dbReference type="Proteomes" id="UP000299102"/>
    </source>
</evidence>
<comment type="caution">
    <text evidence="1">The sequence shown here is derived from an EMBL/GenBank/DDBJ whole genome shotgun (WGS) entry which is preliminary data.</text>
</comment>